<dbReference type="SUPFAM" id="SSF52402">
    <property type="entry name" value="Adenine nucleotide alpha hydrolases-like"/>
    <property type="match status" value="1"/>
</dbReference>
<evidence type="ECO:0000259" key="3">
    <source>
        <dbReference type="Pfam" id="PF01814"/>
    </source>
</evidence>
<dbReference type="InterPro" id="IPR012312">
    <property type="entry name" value="Hemerythrin-like"/>
</dbReference>
<feature type="domain" description="Hemerythrin-like" evidence="3">
    <location>
        <begin position="159"/>
        <end position="292"/>
    </location>
</feature>
<dbReference type="InterPro" id="IPR006015">
    <property type="entry name" value="Universal_stress_UspA"/>
</dbReference>
<keyword evidence="5" id="KW-1185">Reference proteome</keyword>
<evidence type="ECO:0000313" key="5">
    <source>
        <dbReference type="Proteomes" id="UP000574067"/>
    </source>
</evidence>
<evidence type="ECO:0000256" key="1">
    <source>
        <dbReference type="ARBA" id="ARBA00008791"/>
    </source>
</evidence>
<dbReference type="PANTHER" id="PTHR46268">
    <property type="entry name" value="STRESS RESPONSE PROTEIN NHAX"/>
    <property type="match status" value="1"/>
</dbReference>
<proteinExistence type="inferred from homology"/>
<evidence type="ECO:0000313" key="4">
    <source>
        <dbReference type="EMBL" id="NML17859.1"/>
    </source>
</evidence>
<dbReference type="InterPro" id="IPR006016">
    <property type="entry name" value="UspA"/>
</dbReference>
<dbReference type="PANTHER" id="PTHR46268:SF6">
    <property type="entry name" value="UNIVERSAL STRESS PROTEIN UP12"/>
    <property type="match status" value="1"/>
</dbReference>
<name>A0A848FHV3_9BURK</name>
<accession>A0A848FHV3</accession>
<protein>
    <submittedName>
        <fullName evidence="4">Universal stress protein</fullName>
    </submittedName>
</protein>
<dbReference type="RefSeq" id="WP_169162758.1">
    <property type="nucleotide sequence ID" value="NZ_JABBFW010000023.1"/>
</dbReference>
<dbReference type="Gene3D" id="3.40.50.620">
    <property type="entry name" value="HUPs"/>
    <property type="match status" value="1"/>
</dbReference>
<dbReference type="Pfam" id="PF00582">
    <property type="entry name" value="Usp"/>
    <property type="match status" value="1"/>
</dbReference>
<dbReference type="AlphaFoldDB" id="A0A848FHV3"/>
<dbReference type="PRINTS" id="PR01438">
    <property type="entry name" value="UNVRSLSTRESS"/>
</dbReference>
<comment type="similarity">
    <text evidence="1">Belongs to the universal stress protein A family.</text>
</comment>
<dbReference type="Gene3D" id="1.20.120.520">
    <property type="entry name" value="nmb1532 protein domain like"/>
    <property type="match status" value="1"/>
</dbReference>
<gene>
    <name evidence="4" type="ORF">HHL10_23080</name>
</gene>
<dbReference type="Pfam" id="PF01814">
    <property type="entry name" value="Hemerythrin"/>
    <property type="match status" value="1"/>
</dbReference>
<dbReference type="Proteomes" id="UP000574067">
    <property type="component" value="Unassembled WGS sequence"/>
</dbReference>
<dbReference type="CDD" id="cd12108">
    <property type="entry name" value="Hr-like"/>
    <property type="match status" value="1"/>
</dbReference>
<dbReference type="CDD" id="cd00293">
    <property type="entry name" value="USP-like"/>
    <property type="match status" value="1"/>
</dbReference>
<organism evidence="4 5">
    <name type="scientific">Azohydromonas caseinilytica</name>
    <dbReference type="NCBI Taxonomy" id="2728836"/>
    <lineage>
        <taxon>Bacteria</taxon>
        <taxon>Pseudomonadati</taxon>
        <taxon>Pseudomonadota</taxon>
        <taxon>Betaproteobacteria</taxon>
        <taxon>Burkholderiales</taxon>
        <taxon>Sphaerotilaceae</taxon>
        <taxon>Azohydromonas</taxon>
    </lineage>
</organism>
<reference evidence="4 5" key="1">
    <citation type="submission" date="2020-04" db="EMBL/GenBank/DDBJ databases">
        <title>Azohydromonas sp. isolated from soil.</title>
        <authorList>
            <person name="Dahal R.H."/>
        </authorList>
    </citation>
    <scope>NUCLEOTIDE SEQUENCE [LARGE SCALE GENOMIC DNA]</scope>
    <source>
        <strain evidence="4 5">G-1-1-14</strain>
    </source>
</reference>
<feature type="domain" description="UspA" evidence="2">
    <location>
        <begin position="1"/>
        <end position="145"/>
    </location>
</feature>
<dbReference type="InterPro" id="IPR014729">
    <property type="entry name" value="Rossmann-like_a/b/a_fold"/>
</dbReference>
<dbReference type="EMBL" id="JABBFW010000023">
    <property type="protein sequence ID" value="NML17859.1"/>
    <property type="molecule type" value="Genomic_DNA"/>
</dbReference>
<evidence type="ECO:0000259" key="2">
    <source>
        <dbReference type="Pfam" id="PF00582"/>
    </source>
</evidence>
<comment type="caution">
    <text evidence="4">The sequence shown here is derived from an EMBL/GenBank/DDBJ whole genome shotgun (WGS) entry which is preliminary data.</text>
</comment>
<sequence length="338" mass="37488">MYQHLLVPVDGSALSTLNIAQATQLAQRLGARITFFHARPDLGATGEGAQLRDFHPALFALEAQGDSDALLGKAQAEAAALGVPCATQARITERPAQAILEVAQELGCDLIVMASHGLRGMRTWRHGSHTEKVLRQAKMPVLVTRIERDEPLTAAERATAALLDEHRSMAVVVKGMLALVAEARQGGRLDVVTLRPMLQYLRDFPERLHHPKEERHLHARLLQRHPGAQTLLEELERQHEAEYEAVRRMTRLVDRCAAGAPEALPALQDTVQTFATALWAHMTQEEGPLLALARQHLLEPDWQEIADAFAANDDPGLGRYEAEDLKKLFARIARWVPH</sequence>